<gene>
    <name evidence="2" type="ORF">pCf587_0044</name>
</gene>
<sequence>MTFKELYELQCKVFEPATADFSMSELKSLLNELLDSFPHVDDGKGNRMPYKPSQDESVMWFKCYDHIITLISLKRDESKNNRTFWISIVAILVSLASALAQLYPLAK</sequence>
<keyword evidence="1" id="KW-0472">Membrane</keyword>
<evidence type="ECO:0000256" key="1">
    <source>
        <dbReference type="SAM" id="Phobius"/>
    </source>
</evidence>
<geneLocation type="plasmid" evidence="2">
    <name>pCf587</name>
</geneLocation>
<dbReference type="AlphaFoldDB" id="A0A2I7QES1"/>
<accession>A0A2I7QES1</accession>
<evidence type="ECO:0000313" key="2">
    <source>
        <dbReference type="EMBL" id="AUR79826.1"/>
    </source>
</evidence>
<dbReference type="EMBL" id="MG053108">
    <property type="protein sequence ID" value="AUR79826.1"/>
    <property type="molecule type" value="Genomic_DNA"/>
</dbReference>
<keyword evidence="1" id="KW-0812">Transmembrane</keyword>
<organism evidence="2">
    <name type="scientific">Citrobacter freundii</name>
    <dbReference type="NCBI Taxonomy" id="546"/>
    <lineage>
        <taxon>Bacteria</taxon>
        <taxon>Pseudomonadati</taxon>
        <taxon>Pseudomonadota</taxon>
        <taxon>Gammaproteobacteria</taxon>
        <taxon>Enterobacterales</taxon>
        <taxon>Enterobacteriaceae</taxon>
        <taxon>Citrobacter</taxon>
        <taxon>Citrobacter freundii complex</taxon>
    </lineage>
</organism>
<reference evidence="2" key="1">
    <citation type="submission" date="2017-10" db="EMBL/GenBank/DDBJ databases">
        <title>First characterization of an IncA/C plasmid carrying blaPER-2 from Citrobacter freundii.</title>
        <authorList>
            <person name="Ruggiero M."/>
            <person name="Girlich D."/>
            <person name="Naas T."/>
            <person name="Power P."/>
            <person name="Gutkind G.G."/>
        </authorList>
    </citation>
    <scope>NUCLEOTIDE SEQUENCE</scope>
    <source>
        <strain evidence="2">33587</strain>
        <plasmid evidence="2">pCf587</plasmid>
    </source>
</reference>
<protein>
    <submittedName>
        <fullName evidence="2">Uncharacterized protein</fullName>
    </submittedName>
</protein>
<proteinExistence type="predicted"/>
<name>A0A2I7QES1_CITFR</name>
<keyword evidence="2" id="KW-0614">Plasmid</keyword>
<keyword evidence="1" id="KW-1133">Transmembrane helix</keyword>
<feature type="transmembrane region" description="Helical" evidence="1">
    <location>
        <begin position="84"/>
        <end position="103"/>
    </location>
</feature>